<dbReference type="Proteomes" id="UP000193380">
    <property type="component" value="Unassembled WGS sequence"/>
</dbReference>
<protein>
    <recommendedName>
        <fullName evidence="4">Clp ATPase C-terminal domain-containing protein</fullName>
    </recommendedName>
</protein>
<dbReference type="STRING" id="8022.A0A060Z6M2"/>
<dbReference type="SMART" id="SM01086">
    <property type="entry name" value="ClpB_D2-small"/>
    <property type="match status" value="1"/>
</dbReference>
<evidence type="ECO:0000313" key="6">
    <source>
        <dbReference type="Proteomes" id="UP000193380"/>
    </source>
</evidence>
<dbReference type="AlphaFoldDB" id="A0A060Z6M2"/>
<dbReference type="GO" id="GO:0016887">
    <property type="term" value="F:ATP hydrolysis activity"/>
    <property type="evidence" value="ECO:0007669"/>
    <property type="project" value="TreeGrafter"/>
</dbReference>
<reference evidence="5" key="1">
    <citation type="journal article" date="2014" name="Nat. Commun.">
        <title>The rainbow trout genome provides novel insights into evolution after whole-genome duplication in vertebrates.</title>
        <authorList>
            <person name="Berthelot C."/>
            <person name="Brunet F."/>
            <person name="Chalopin D."/>
            <person name="Juanchich A."/>
            <person name="Bernard M."/>
            <person name="Noel B."/>
            <person name="Bento P."/>
            <person name="Da Silva C."/>
            <person name="Labadie K."/>
            <person name="Alberti A."/>
            <person name="Aury J.M."/>
            <person name="Louis A."/>
            <person name="Dehais P."/>
            <person name="Bardou P."/>
            <person name="Montfort J."/>
            <person name="Klopp C."/>
            <person name="Cabau C."/>
            <person name="Gaspin C."/>
            <person name="Thorgaard G.H."/>
            <person name="Boussaha M."/>
            <person name="Quillet E."/>
            <person name="Guyomard R."/>
            <person name="Galiana D."/>
            <person name="Bobe J."/>
            <person name="Volff J.N."/>
            <person name="Genet C."/>
            <person name="Wincker P."/>
            <person name="Jaillon O."/>
            <person name="Roest Crollius H."/>
            <person name="Guiguen Y."/>
        </authorList>
    </citation>
    <scope>NUCLEOTIDE SEQUENCE [LARGE SCALE GENOMIC DNA]</scope>
</reference>
<dbReference type="InterPro" id="IPR050052">
    <property type="entry name" value="ATP-dep_Clp_protease_ClpX"/>
</dbReference>
<organism evidence="5 6">
    <name type="scientific">Oncorhynchus mykiss</name>
    <name type="common">Rainbow trout</name>
    <name type="synonym">Salmo gairdneri</name>
    <dbReference type="NCBI Taxonomy" id="8022"/>
    <lineage>
        <taxon>Eukaryota</taxon>
        <taxon>Metazoa</taxon>
        <taxon>Chordata</taxon>
        <taxon>Craniata</taxon>
        <taxon>Vertebrata</taxon>
        <taxon>Euteleostomi</taxon>
        <taxon>Actinopterygii</taxon>
        <taxon>Neopterygii</taxon>
        <taxon>Teleostei</taxon>
        <taxon>Protacanthopterygii</taxon>
        <taxon>Salmoniformes</taxon>
        <taxon>Salmonidae</taxon>
        <taxon>Salmoninae</taxon>
        <taxon>Oncorhynchus</taxon>
    </lineage>
</organism>
<feature type="compositionally biased region" description="Acidic residues" evidence="3">
    <location>
        <begin position="74"/>
        <end position="85"/>
    </location>
</feature>
<dbReference type="GO" id="GO:0051603">
    <property type="term" value="P:proteolysis involved in protein catabolic process"/>
    <property type="evidence" value="ECO:0007669"/>
    <property type="project" value="TreeGrafter"/>
</dbReference>
<dbReference type="GO" id="GO:0005524">
    <property type="term" value="F:ATP binding"/>
    <property type="evidence" value="ECO:0007669"/>
    <property type="project" value="UniProtKB-KW"/>
</dbReference>
<evidence type="ECO:0000259" key="4">
    <source>
        <dbReference type="SMART" id="SM01086"/>
    </source>
</evidence>
<evidence type="ECO:0000256" key="2">
    <source>
        <dbReference type="ARBA" id="ARBA00022840"/>
    </source>
</evidence>
<dbReference type="PANTHER" id="PTHR48102">
    <property type="entry name" value="ATP-DEPENDENT CLP PROTEASE ATP-BINDING SUBUNIT CLPX-LIKE, MITOCHONDRIAL-RELATED"/>
    <property type="match status" value="1"/>
</dbReference>
<dbReference type="InterPro" id="IPR019489">
    <property type="entry name" value="Clp_ATPase_C"/>
</dbReference>
<proteinExistence type="predicted"/>
<sequence>CELNVTTDALRAIAKLALERKTGARGLRSIMEKLLLEPMFEVPCSDIVSVELTEDVVLGKSEPHYVRAPAKEAAEEEYDSGIEEENWPRQMDAATNN</sequence>
<feature type="non-terminal residue" evidence="5">
    <location>
        <position position="1"/>
    </location>
</feature>
<feature type="domain" description="Clp ATPase C-terminal" evidence="4">
    <location>
        <begin position="1"/>
        <end position="66"/>
    </location>
</feature>
<dbReference type="PANTHER" id="PTHR48102:SF7">
    <property type="entry name" value="ATP-DEPENDENT CLP PROTEASE ATP-BINDING SUBUNIT CLPX-LIKE, MITOCHONDRIAL"/>
    <property type="match status" value="1"/>
</dbReference>
<dbReference type="GO" id="GO:0005759">
    <property type="term" value="C:mitochondrial matrix"/>
    <property type="evidence" value="ECO:0007669"/>
    <property type="project" value="TreeGrafter"/>
</dbReference>
<evidence type="ECO:0000313" key="5">
    <source>
        <dbReference type="EMBL" id="CDQ99532.1"/>
    </source>
</evidence>
<dbReference type="Pfam" id="PF10431">
    <property type="entry name" value="ClpB_D2-small"/>
    <property type="match status" value="1"/>
</dbReference>
<accession>A0A060Z6M2</accession>
<evidence type="ECO:0000256" key="3">
    <source>
        <dbReference type="SAM" id="MobiDB-lite"/>
    </source>
</evidence>
<dbReference type="Gene3D" id="1.10.8.60">
    <property type="match status" value="1"/>
</dbReference>
<dbReference type="EMBL" id="FR947623">
    <property type="protein sequence ID" value="CDQ99532.1"/>
    <property type="molecule type" value="Genomic_DNA"/>
</dbReference>
<evidence type="ECO:0000256" key="1">
    <source>
        <dbReference type="ARBA" id="ARBA00022741"/>
    </source>
</evidence>
<dbReference type="PaxDb" id="8022-A0A060Z6M2"/>
<feature type="region of interest" description="Disordered" evidence="3">
    <location>
        <begin position="68"/>
        <end position="97"/>
    </location>
</feature>
<reference evidence="5" key="2">
    <citation type="submission" date="2014-03" db="EMBL/GenBank/DDBJ databases">
        <authorList>
            <person name="Genoscope - CEA"/>
        </authorList>
    </citation>
    <scope>NUCLEOTIDE SEQUENCE</scope>
</reference>
<name>A0A060Z6M2_ONCMY</name>
<gene>
    <name evidence="5" type="ORF">GSONMT00046877001</name>
</gene>
<keyword evidence="2" id="KW-0067">ATP-binding</keyword>
<keyword evidence="1" id="KW-0547">Nucleotide-binding</keyword>